<evidence type="ECO:0000313" key="8">
    <source>
        <dbReference type="EMBL" id="ATG50301.1"/>
    </source>
</evidence>
<organism evidence="8 9">
    <name type="scientific">Brachybacterium vulturis</name>
    <dbReference type="NCBI Taxonomy" id="2017484"/>
    <lineage>
        <taxon>Bacteria</taxon>
        <taxon>Bacillati</taxon>
        <taxon>Actinomycetota</taxon>
        <taxon>Actinomycetes</taxon>
        <taxon>Micrococcales</taxon>
        <taxon>Dermabacteraceae</taxon>
        <taxon>Brachybacterium</taxon>
    </lineage>
</organism>
<evidence type="ECO:0000256" key="1">
    <source>
        <dbReference type="ARBA" id="ARBA00004141"/>
    </source>
</evidence>
<dbReference type="InterPro" id="IPR007016">
    <property type="entry name" value="O-antigen_ligase-rel_domated"/>
</dbReference>
<evidence type="ECO:0000256" key="4">
    <source>
        <dbReference type="ARBA" id="ARBA00023136"/>
    </source>
</evidence>
<feature type="transmembrane region" description="Helical" evidence="6">
    <location>
        <begin position="152"/>
        <end position="168"/>
    </location>
</feature>
<protein>
    <recommendedName>
        <fullName evidence="7">O-antigen ligase-related domain-containing protein</fullName>
    </recommendedName>
</protein>
<dbReference type="Proteomes" id="UP000218165">
    <property type="component" value="Chromosome"/>
</dbReference>
<sequence length="354" mass="35921">MRTSRKSTSAGRGSCSGWLVLASCLVAFVLWVLLTAWWGNRDASASLGYLAAPLLLGGGAIVGWLCALRSQEVFAVVAAAGAVLLAVAAVPFYSNAEATAGVQLVALSGLLATGTVASSRATAAGSGRAMFAGAIGVVGVVLAARAQAATLLVVPVVILIVFALRSGGFSSRRRVLGVGMGSVGAAILAVASLAILPTWPQWLSRPRSLSGARHRLWGDALTLWREHPVIGGGPGSFLEHSETARSAPHLYAAHSSVLQVAAELGGVGVVLFLAVLVAGAFVASQGDRARGLIGVAAWCALAVHSMIDHLYEFPIVCLLAGLVIGWAGSREVPGAAAASPPPRPGTESSSRDLA</sequence>
<dbReference type="Pfam" id="PF04932">
    <property type="entry name" value="Wzy_C"/>
    <property type="match status" value="1"/>
</dbReference>
<feature type="transmembrane region" description="Helical" evidence="6">
    <location>
        <begin position="129"/>
        <end position="146"/>
    </location>
</feature>
<evidence type="ECO:0000256" key="2">
    <source>
        <dbReference type="ARBA" id="ARBA00022692"/>
    </source>
</evidence>
<feature type="transmembrane region" description="Helical" evidence="6">
    <location>
        <begin position="100"/>
        <end position="117"/>
    </location>
</feature>
<dbReference type="PANTHER" id="PTHR37422">
    <property type="entry name" value="TEICHURONIC ACID BIOSYNTHESIS PROTEIN TUAE"/>
    <property type="match status" value="1"/>
</dbReference>
<dbReference type="GO" id="GO:0016020">
    <property type="term" value="C:membrane"/>
    <property type="evidence" value="ECO:0007669"/>
    <property type="project" value="UniProtKB-SubCell"/>
</dbReference>
<dbReference type="InterPro" id="IPR051533">
    <property type="entry name" value="WaaL-like"/>
</dbReference>
<feature type="domain" description="O-antigen ligase-related" evidence="7">
    <location>
        <begin position="137"/>
        <end position="273"/>
    </location>
</feature>
<feature type="transmembrane region" description="Helical" evidence="6">
    <location>
        <begin position="73"/>
        <end position="94"/>
    </location>
</feature>
<evidence type="ECO:0000256" key="6">
    <source>
        <dbReference type="SAM" id="Phobius"/>
    </source>
</evidence>
<dbReference type="EMBL" id="CP023563">
    <property type="protein sequence ID" value="ATG50301.1"/>
    <property type="molecule type" value="Genomic_DNA"/>
</dbReference>
<name>A0A291GJB3_9MICO</name>
<evidence type="ECO:0000256" key="3">
    <source>
        <dbReference type="ARBA" id="ARBA00022989"/>
    </source>
</evidence>
<keyword evidence="3 6" id="KW-1133">Transmembrane helix</keyword>
<feature type="transmembrane region" description="Helical" evidence="6">
    <location>
        <begin position="45"/>
        <end position="66"/>
    </location>
</feature>
<evidence type="ECO:0000259" key="7">
    <source>
        <dbReference type="Pfam" id="PF04932"/>
    </source>
</evidence>
<dbReference type="PANTHER" id="PTHR37422:SF23">
    <property type="entry name" value="TEICHURONIC ACID BIOSYNTHESIS PROTEIN TUAE"/>
    <property type="match status" value="1"/>
</dbReference>
<gene>
    <name evidence="8" type="ORF">CFK38_01260</name>
</gene>
<feature type="transmembrane region" description="Helical" evidence="6">
    <location>
        <begin position="264"/>
        <end position="282"/>
    </location>
</feature>
<comment type="subcellular location">
    <subcellularLocation>
        <location evidence="1">Membrane</location>
        <topology evidence="1">Multi-pass membrane protein</topology>
    </subcellularLocation>
</comment>
<keyword evidence="2 6" id="KW-0812">Transmembrane</keyword>
<dbReference type="AlphaFoldDB" id="A0A291GJB3"/>
<keyword evidence="4 6" id="KW-0472">Membrane</keyword>
<accession>A0A291GJB3</accession>
<feature type="transmembrane region" description="Helical" evidence="6">
    <location>
        <begin position="20"/>
        <end position="39"/>
    </location>
</feature>
<dbReference type="PROSITE" id="PS51257">
    <property type="entry name" value="PROKAR_LIPOPROTEIN"/>
    <property type="match status" value="1"/>
</dbReference>
<proteinExistence type="predicted"/>
<evidence type="ECO:0000256" key="5">
    <source>
        <dbReference type="SAM" id="MobiDB-lite"/>
    </source>
</evidence>
<feature type="region of interest" description="Disordered" evidence="5">
    <location>
        <begin position="333"/>
        <end position="354"/>
    </location>
</feature>
<dbReference type="KEGG" id="brz:CFK38_01260"/>
<evidence type="ECO:0000313" key="9">
    <source>
        <dbReference type="Proteomes" id="UP000218165"/>
    </source>
</evidence>
<feature type="transmembrane region" description="Helical" evidence="6">
    <location>
        <begin position="175"/>
        <end position="199"/>
    </location>
</feature>
<keyword evidence="9" id="KW-1185">Reference proteome</keyword>
<reference evidence="9" key="1">
    <citation type="submission" date="2017-09" db="EMBL/GenBank/DDBJ databases">
        <title>Brachybacterium sp. VM2412.</title>
        <authorList>
            <person name="Tak E.J."/>
            <person name="Bae J.-W."/>
        </authorList>
    </citation>
    <scope>NUCLEOTIDE SEQUENCE [LARGE SCALE GENOMIC DNA]</scope>
    <source>
        <strain evidence="9">VM2412</strain>
    </source>
</reference>